<feature type="binding site" evidence="3">
    <location>
        <position position="124"/>
    </location>
    <ligand>
        <name>substrate</name>
    </ligand>
</feature>
<reference evidence="5" key="1">
    <citation type="submission" date="2017-04" db="EMBL/GenBank/DDBJ databases">
        <title>Unexpected and diverse lifestyles within the genus Limnohabitans.</title>
        <authorList>
            <person name="Kasalicky V."/>
            <person name="Mehrshad M."/>
            <person name="Andrei S.-A."/>
            <person name="Salcher M."/>
            <person name="Kratochvilova H."/>
            <person name="Simek K."/>
            <person name="Ghai R."/>
        </authorList>
    </citation>
    <scope>NUCLEOTIDE SEQUENCE [LARGE SCALE GENOMIC DNA]</scope>
    <source>
        <strain evidence="5">II-D5</strain>
    </source>
</reference>
<keyword evidence="3" id="KW-0479">Metal-binding</keyword>
<dbReference type="PRINTS" id="PR01790">
    <property type="entry name" value="SMP30FAMILY"/>
</dbReference>
<dbReference type="InterPro" id="IPR011042">
    <property type="entry name" value="6-blade_b-propeller_TolB-like"/>
</dbReference>
<dbReference type="PANTHER" id="PTHR10907">
    <property type="entry name" value="REGUCALCIN"/>
    <property type="match status" value="1"/>
</dbReference>
<dbReference type="GO" id="GO:0004341">
    <property type="term" value="F:gluconolactonase activity"/>
    <property type="evidence" value="ECO:0007669"/>
    <property type="project" value="TreeGrafter"/>
</dbReference>
<evidence type="ECO:0000313" key="6">
    <source>
        <dbReference type="Proteomes" id="UP000037507"/>
    </source>
</evidence>
<keyword evidence="6" id="KW-1185">Reference proteome</keyword>
<dbReference type="GO" id="GO:0019853">
    <property type="term" value="P:L-ascorbic acid biosynthetic process"/>
    <property type="evidence" value="ECO:0007669"/>
    <property type="project" value="TreeGrafter"/>
</dbReference>
<dbReference type="SUPFAM" id="SSF63829">
    <property type="entry name" value="Calcium-dependent phosphotriesterase"/>
    <property type="match status" value="1"/>
</dbReference>
<comment type="cofactor">
    <cofactor evidence="3">
        <name>Zn(2+)</name>
        <dbReference type="ChEBI" id="CHEBI:29105"/>
    </cofactor>
    <text evidence="3">Binds 1 divalent metal cation per subunit.</text>
</comment>
<evidence type="ECO:0000313" key="5">
    <source>
        <dbReference type="EMBL" id="PVE41314.1"/>
    </source>
</evidence>
<protein>
    <recommendedName>
        <fullName evidence="4">SMP-30/Gluconolactonase/LRE-like region domain-containing protein</fullName>
    </recommendedName>
</protein>
<dbReference type="Proteomes" id="UP000037507">
    <property type="component" value="Unassembled WGS sequence"/>
</dbReference>
<feature type="binding site" evidence="3">
    <location>
        <position position="104"/>
    </location>
    <ligand>
        <name>substrate</name>
    </ligand>
</feature>
<evidence type="ECO:0000256" key="3">
    <source>
        <dbReference type="PIRSR" id="PIRSR605511-2"/>
    </source>
</evidence>
<feature type="binding site" evidence="3">
    <location>
        <position position="16"/>
    </location>
    <ligand>
        <name>a divalent metal cation</name>
        <dbReference type="ChEBI" id="CHEBI:60240"/>
    </ligand>
</feature>
<feature type="active site" description="Proton donor/acceptor" evidence="2">
    <location>
        <position position="206"/>
    </location>
</feature>
<sequence length="302" mass="32717">MNPYQTIADVPDLVGESPVWDVRAKCLWWVDIEGAFIRRCQPGVVAPLESWHMPERVGCIALTEKSGQLIAAMETGIAFVTLRDGGQVDWQWLARITHPAPGMRFNDGRCDASGRFWVGTMAMDMSLASARGGLYCLDERGLTGPHVKGLLTPNGLGLSPDGRTLYLSDSHPQVQKIWAFDLDLPTGALSHQRVFVDMNDWPGRPDGAAVDADGRYWICGNDAGQIHAFDAQGQWTQSLTVPMPKPSMCAFGGADLDQLFVTSIIPAQTTDAMRGSSGAVIALQPGVRGLPEPLFSRFPAPA</sequence>
<evidence type="ECO:0000256" key="2">
    <source>
        <dbReference type="PIRSR" id="PIRSR605511-1"/>
    </source>
</evidence>
<dbReference type="Gene3D" id="2.120.10.30">
    <property type="entry name" value="TolB, C-terminal domain"/>
    <property type="match status" value="1"/>
</dbReference>
<evidence type="ECO:0000256" key="1">
    <source>
        <dbReference type="ARBA" id="ARBA00008853"/>
    </source>
</evidence>
<keyword evidence="3" id="KW-0862">Zinc</keyword>
<accession>A0A2T7U9G4</accession>
<feature type="binding site" evidence="3">
    <location>
        <position position="206"/>
    </location>
    <ligand>
        <name>a divalent metal cation</name>
        <dbReference type="ChEBI" id="CHEBI:60240"/>
    </ligand>
</feature>
<dbReference type="STRING" id="1293045.H663_04470"/>
<dbReference type="GO" id="GO:0005509">
    <property type="term" value="F:calcium ion binding"/>
    <property type="evidence" value="ECO:0007669"/>
    <property type="project" value="TreeGrafter"/>
</dbReference>
<dbReference type="AlphaFoldDB" id="A0A2T7U9G4"/>
<gene>
    <name evidence="5" type="ORF">H663_018040</name>
</gene>
<feature type="binding site" evidence="3">
    <location>
        <position position="106"/>
    </location>
    <ligand>
        <name>substrate</name>
    </ligand>
</feature>
<comment type="caution">
    <text evidence="5">The sequence shown here is derived from an EMBL/GenBank/DDBJ whole genome shotgun (WGS) entry which is preliminary data.</text>
</comment>
<dbReference type="EMBL" id="LFYT02000033">
    <property type="protein sequence ID" value="PVE41314.1"/>
    <property type="molecule type" value="Genomic_DNA"/>
</dbReference>
<organism evidence="5 6">
    <name type="scientific">Limnohabitans planktonicus II-D5</name>
    <dbReference type="NCBI Taxonomy" id="1293045"/>
    <lineage>
        <taxon>Bacteria</taxon>
        <taxon>Pseudomonadati</taxon>
        <taxon>Pseudomonadota</taxon>
        <taxon>Betaproteobacteria</taxon>
        <taxon>Burkholderiales</taxon>
        <taxon>Comamonadaceae</taxon>
        <taxon>Limnohabitans</taxon>
    </lineage>
</organism>
<comment type="similarity">
    <text evidence="1">Belongs to the SMP-30/CGR1 family.</text>
</comment>
<proteinExistence type="inferred from homology"/>
<dbReference type="RefSeq" id="WP_053171514.1">
    <property type="nucleotide sequence ID" value="NZ_LFYT02000033.1"/>
</dbReference>
<feature type="domain" description="SMP-30/Gluconolactonase/LRE-like region" evidence="4">
    <location>
        <begin position="14"/>
        <end position="264"/>
    </location>
</feature>
<dbReference type="PANTHER" id="PTHR10907:SF47">
    <property type="entry name" value="REGUCALCIN"/>
    <property type="match status" value="1"/>
</dbReference>
<dbReference type="InterPro" id="IPR013658">
    <property type="entry name" value="SGL"/>
</dbReference>
<feature type="binding site" evidence="3">
    <location>
        <position position="154"/>
    </location>
    <ligand>
        <name>a divalent metal cation</name>
        <dbReference type="ChEBI" id="CHEBI:60240"/>
    </ligand>
</feature>
<dbReference type="Pfam" id="PF08450">
    <property type="entry name" value="SGL"/>
    <property type="match status" value="1"/>
</dbReference>
<dbReference type="InterPro" id="IPR005511">
    <property type="entry name" value="SMP-30"/>
</dbReference>
<evidence type="ECO:0000259" key="4">
    <source>
        <dbReference type="Pfam" id="PF08450"/>
    </source>
</evidence>
<name>A0A2T7U9G4_9BURK</name>
<dbReference type="OrthoDB" id="9775406at2"/>